<proteinExistence type="predicted"/>
<keyword evidence="3" id="KW-1185">Reference proteome</keyword>
<evidence type="ECO:0000313" key="3">
    <source>
        <dbReference type="Proteomes" id="UP001206312"/>
    </source>
</evidence>
<name>A0ABT1AV46_9FLAO</name>
<sequence>MEYSYDYRQAGDLDRGQHANLRETSRIPRAAALIRLQALAGAIFFGALLLLSWNLKGLFMTEIAAVTFICGLVFLIRYQNAASSNDTQKINP</sequence>
<evidence type="ECO:0000313" key="2">
    <source>
        <dbReference type="EMBL" id="MCO5723933.1"/>
    </source>
</evidence>
<dbReference type="EMBL" id="JAMXIB010000002">
    <property type="protein sequence ID" value="MCO5723933.1"/>
    <property type="molecule type" value="Genomic_DNA"/>
</dbReference>
<feature type="transmembrane region" description="Helical" evidence="1">
    <location>
        <begin position="57"/>
        <end position="76"/>
    </location>
</feature>
<organism evidence="2 3">
    <name type="scientific">Robiginitalea marina</name>
    <dbReference type="NCBI Taxonomy" id="2954105"/>
    <lineage>
        <taxon>Bacteria</taxon>
        <taxon>Pseudomonadati</taxon>
        <taxon>Bacteroidota</taxon>
        <taxon>Flavobacteriia</taxon>
        <taxon>Flavobacteriales</taxon>
        <taxon>Flavobacteriaceae</taxon>
        <taxon>Robiginitalea</taxon>
    </lineage>
</organism>
<keyword evidence="1" id="KW-1133">Transmembrane helix</keyword>
<reference evidence="2 3" key="1">
    <citation type="submission" date="2022-06" db="EMBL/GenBank/DDBJ databases">
        <authorList>
            <person name="Xuan X."/>
        </authorList>
    </citation>
    <scope>NUCLEOTIDE SEQUENCE [LARGE SCALE GENOMIC DNA]</scope>
    <source>
        <strain evidence="2 3">2V75</strain>
    </source>
</reference>
<dbReference type="RefSeq" id="WP_252740307.1">
    <property type="nucleotide sequence ID" value="NZ_JAMXIB010000002.1"/>
</dbReference>
<keyword evidence="1" id="KW-0472">Membrane</keyword>
<evidence type="ECO:0000256" key="1">
    <source>
        <dbReference type="SAM" id="Phobius"/>
    </source>
</evidence>
<evidence type="ECO:0008006" key="4">
    <source>
        <dbReference type="Google" id="ProtNLM"/>
    </source>
</evidence>
<dbReference type="Proteomes" id="UP001206312">
    <property type="component" value="Unassembled WGS sequence"/>
</dbReference>
<feature type="transmembrane region" description="Helical" evidence="1">
    <location>
        <begin position="32"/>
        <end position="51"/>
    </location>
</feature>
<comment type="caution">
    <text evidence="2">The sequence shown here is derived from an EMBL/GenBank/DDBJ whole genome shotgun (WGS) entry which is preliminary data.</text>
</comment>
<gene>
    <name evidence="2" type="ORF">NG653_03630</name>
</gene>
<keyword evidence="1" id="KW-0812">Transmembrane</keyword>
<protein>
    <recommendedName>
        <fullName evidence="4">DUF202 domain-containing protein</fullName>
    </recommendedName>
</protein>
<accession>A0ABT1AV46</accession>